<evidence type="ECO:0000259" key="1">
    <source>
        <dbReference type="Pfam" id="PF13182"/>
    </source>
</evidence>
<feature type="domain" description="DUF4007" evidence="1">
    <location>
        <begin position="1"/>
        <end position="45"/>
    </location>
</feature>
<dbReference type="AlphaFoldDB" id="A0A8T8I6D5"/>
<dbReference type="Proteomes" id="UP000671828">
    <property type="component" value="Chromosome"/>
</dbReference>
<feature type="non-terminal residue" evidence="2">
    <location>
        <position position="1"/>
    </location>
</feature>
<proteinExistence type="predicted"/>
<organism evidence="2 3">
    <name type="scientific">Saccharothrix algeriensis</name>
    <dbReference type="NCBI Taxonomy" id="173560"/>
    <lineage>
        <taxon>Bacteria</taxon>
        <taxon>Bacillati</taxon>
        <taxon>Actinomycetota</taxon>
        <taxon>Actinomycetes</taxon>
        <taxon>Pseudonocardiales</taxon>
        <taxon>Pseudonocardiaceae</taxon>
        <taxon>Saccharothrix</taxon>
    </lineage>
</organism>
<evidence type="ECO:0000313" key="2">
    <source>
        <dbReference type="EMBL" id="QTR06317.1"/>
    </source>
</evidence>
<dbReference type="EMBL" id="CP072788">
    <property type="protein sequence ID" value="QTR06317.1"/>
    <property type="molecule type" value="Genomic_DNA"/>
</dbReference>
<protein>
    <submittedName>
        <fullName evidence="2">DUF4007 family protein</fullName>
    </submittedName>
</protein>
<dbReference type="InterPro" id="IPR025248">
    <property type="entry name" value="DUF4007"/>
</dbReference>
<dbReference type="Pfam" id="PF13182">
    <property type="entry name" value="DUF4007"/>
    <property type="match status" value="1"/>
</dbReference>
<evidence type="ECO:0000313" key="3">
    <source>
        <dbReference type="Proteomes" id="UP000671828"/>
    </source>
</evidence>
<gene>
    <name evidence="2" type="ORF">J7S33_20700</name>
</gene>
<name>A0A8T8I6D5_9PSEU</name>
<sequence length="49" mass="5615">LEDTGSLWLLHWWLLSSTHEAKCLAPSWYVMFHLAPLSRETSEGMATVI</sequence>
<feature type="non-terminal residue" evidence="2">
    <location>
        <position position="49"/>
    </location>
</feature>
<reference evidence="2" key="1">
    <citation type="submission" date="2021-04" db="EMBL/GenBank/DDBJ databases">
        <title>Saccharothrix algeriensis WGS.</title>
        <authorList>
            <person name="Stuskova K."/>
            <person name="Hakalova E."/>
            <person name="Tebbal A.B."/>
            <person name="Eichmeier A."/>
        </authorList>
    </citation>
    <scope>NUCLEOTIDE SEQUENCE</scope>
    <source>
        <strain evidence="2">NRRL B-24137</strain>
    </source>
</reference>
<accession>A0A8T8I6D5</accession>